<reference evidence="1 2" key="1">
    <citation type="journal article" date="2021" name="Hortic Res">
        <title>High-quality reference genome and annotation aids understanding of berry development for evergreen blueberry (Vaccinium darrowii).</title>
        <authorList>
            <person name="Yu J."/>
            <person name="Hulse-Kemp A.M."/>
            <person name="Babiker E."/>
            <person name="Staton M."/>
        </authorList>
    </citation>
    <scope>NUCLEOTIDE SEQUENCE [LARGE SCALE GENOMIC DNA]</scope>
    <source>
        <strain evidence="2">cv. NJ 8807/NJ 8810</strain>
        <tissue evidence="1">Young leaf</tissue>
    </source>
</reference>
<proteinExistence type="predicted"/>
<protein>
    <submittedName>
        <fullName evidence="1">Uncharacterized protein</fullName>
    </submittedName>
</protein>
<gene>
    <name evidence="1" type="ORF">Vadar_005397</name>
</gene>
<comment type="caution">
    <text evidence="1">The sequence shown here is derived from an EMBL/GenBank/DDBJ whole genome shotgun (WGS) entry which is preliminary data.</text>
</comment>
<evidence type="ECO:0000313" key="2">
    <source>
        <dbReference type="Proteomes" id="UP000828048"/>
    </source>
</evidence>
<organism evidence="1 2">
    <name type="scientific">Vaccinium darrowii</name>
    <dbReference type="NCBI Taxonomy" id="229202"/>
    <lineage>
        <taxon>Eukaryota</taxon>
        <taxon>Viridiplantae</taxon>
        <taxon>Streptophyta</taxon>
        <taxon>Embryophyta</taxon>
        <taxon>Tracheophyta</taxon>
        <taxon>Spermatophyta</taxon>
        <taxon>Magnoliopsida</taxon>
        <taxon>eudicotyledons</taxon>
        <taxon>Gunneridae</taxon>
        <taxon>Pentapetalae</taxon>
        <taxon>asterids</taxon>
        <taxon>Ericales</taxon>
        <taxon>Ericaceae</taxon>
        <taxon>Vaccinioideae</taxon>
        <taxon>Vaccinieae</taxon>
        <taxon>Vaccinium</taxon>
    </lineage>
</organism>
<accession>A0ACB7YJH8</accession>
<keyword evidence="2" id="KW-1185">Reference proteome</keyword>
<name>A0ACB7YJH8_9ERIC</name>
<dbReference type="EMBL" id="CM037161">
    <property type="protein sequence ID" value="KAH7853675.1"/>
    <property type="molecule type" value="Genomic_DNA"/>
</dbReference>
<dbReference type="Proteomes" id="UP000828048">
    <property type="component" value="Chromosome 11"/>
</dbReference>
<sequence>MVQSKKFRGVRQRHWGSWVSEIRHPLLKRRVWLGTFDTAEEAAKAYDQAAILMNGRNAKTNFPTTQNSEGDPETTITDHHDSSSSLSPTASTGSALSEILRAKLRKSSKVPSPSLTCLRLDTENSHIGVWQKHAGECSDSNWVMRVELEKRNGSINIGEEAMVALPSSSFSPALEGPSLSANDMEEEERIALQMIDELLDQDLTIPY</sequence>
<evidence type="ECO:0000313" key="1">
    <source>
        <dbReference type="EMBL" id="KAH7853675.1"/>
    </source>
</evidence>